<proteinExistence type="inferred from homology"/>
<dbReference type="PANTHER" id="PTHR11135:SF2">
    <property type="entry name" value="ELONGATOR COMPLEX PROTEIN 3"/>
    <property type="match status" value="1"/>
</dbReference>
<dbReference type="Pfam" id="PF16199">
    <property type="entry name" value="Radical_SAM_C"/>
    <property type="match status" value="1"/>
</dbReference>
<dbReference type="GO" id="GO:0000049">
    <property type="term" value="F:tRNA binding"/>
    <property type="evidence" value="ECO:0007669"/>
    <property type="project" value="UniProtKB-KW"/>
</dbReference>
<dbReference type="OrthoDB" id="9815044at2"/>
<keyword evidence="11" id="KW-0408">Iron</keyword>
<evidence type="ECO:0000256" key="3">
    <source>
        <dbReference type="ARBA" id="ARBA00005494"/>
    </source>
</evidence>
<reference evidence="18" key="1">
    <citation type="submission" date="2017-04" db="EMBL/GenBank/DDBJ databases">
        <title>Function of individual gut microbiota members based on whole genome sequencing of pure cultures obtained from chicken caecum.</title>
        <authorList>
            <person name="Medvecky M."/>
            <person name="Cejkova D."/>
            <person name="Polansky O."/>
            <person name="Karasova D."/>
            <person name="Kubasova T."/>
            <person name="Cizek A."/>
            <person name="Rychlik I."/>
        </authorList>
    </citation>
    <scope>NUCLEOTIDE SEQUENCE [LARGE SCALE GENOMIC DNA]</scope>
    <source>
        <strain evidence="18">An5</strain>
    </source>
</reference>
<dbReference type="InterPro" id="IPR023404">
    <property type="entry name" value="rSAM_horseshoe"/>
</dbReference>
<evidence type="ECO:0000256" key="14">
    <source>
        <dbReference type="ARBA" id="ARBA00044771"/>
    </source>
</evidence>
<keyword evidence="5" id="KW-0820">tRNA-binding</keyword>
<dbReference type="InterPro" id="IPR016181">
    <property type="entry name" value="Acyl_CoA_acyltransferase"/>
</dbReference>
<comment type="caution">
    <text evidence="17">The sequence shown here is derived from an EMBL/GenBank/DDBJ whole genome shotgun (WGS) entry which is preliminary data.</text>
</comment>
<gene>
    <name evidence="17" type="ORF">B5G02_02495</name>
</gene>
<evidence type="ECO:0000313" key="18">
    <source>
        <dbReference type="Proteomes" id="UP000195781"/>
    </source>
</evidence>
<dbReference type="GO" id="GO:0046872">
    <property type="term" value="F:metal ion binding"/>
    <property type="evidence" value="ECO:0007669"/>
    <property type="project" value="UniProtKB-KW"/>
</dbReference>
<evidence type="ECO:0000256" key="11">
    <source>
        <dbReference type="ARBA" id="ARBA00023004"/>
    </source>
</evidence>
<evidence type="ECO:0000256" key="12">
    <source>
        <dbReference type="ARBA" id="ARBA00023014"/>
    </source>
</evidence>
<organism evidence="17 18">
    <name type="scientific">[Collinsella] massiliensis</name>
    <dbReference type="NCBI Taxonomy" id="1232426"/>
    <lineage>
        <taxon>Bacteria</taxon>
        <taxon>Bacillati</taxon>
        <taxon>Actinomycetota</taxon>
        <taxon>Coriobacteriia</taxon>
        <taxon>Coriobacteriales</taxon>
        <taxon>Coriobacteriaceae</taxon>
        <taxon>Enorma</taxon>
    </lineage>
</organism>
<dbReference type="Gene3D" id="3.80.30.20">
    <property type="entry name" value="tm_1862 like domain"/>
    <property type="match status" value="1"/>
</dbReference>
<dbReference type="Gene3D" id="3.40.630.30">
    <property type="match status" value="1"/>
</dbReference>
<dbReference type="GO" id="GO:0033588">
    <property type="term" value="C:elongator holoenzyme complex"/>
    <property type="evidence" value="ECO:0007669"/>
    <property type="project" value="TreeGrafter"/>
</dbReference>
<dbReference type="EC" id="2.3.1.311" evidence="14"/>
<dbReference type="InterPro" id="IPR039661">
    <property type="entry name" value="ELP3"/>
</dbReference>
<name>A0A1Y3XUU6_9ACTN</name>
<evidence type="ECO:0000256" key="4">
    <source>
        <dbReference type="ARBA" id="ARBA00022485"/>
    </source>
</evidence>
<comment type="catalytic activity">
    <reaction evidence="15">
        <text>uridine(34) in tRNA + acetyl-CoA + S-adenosyl-L-methionine + H2O = 5-(carboxymethyl)uridine(34) in tRNA + 5'-deoxyadenosine + L-methionine + CoA + 2 H(+)</text>
        <dbReference type="Rhea" id="RHEA:61020"/>
        <dbReference type="Rhea" id="RHEA-COMP:10407"/>
        <dbReference type="Rhea" id="RHEA-COMP:11727"/>
        <dbReference type="ChEBI" id="CHEBI:15377"/>
        <dbReference type="ChEBI" id="CHEBI:15378"/>
        <dbReference type="ChEBI" id="CHEBI:17319"/>
        <dbReference type="ChEBI" id="CHEBI:57287"/>
        <dbReference type="ChEBI" id="CHEBI:57288"/>
        <dbReference type="ChEBI" id="CHEBI:57844"/>
        <dbReference type="ChEBI" id="CHEBI:59789"/>
        <dbReference type="ChEBI" id="CHEBI:65315"/>
        <dbReference type="ChEBI" id="CHEBI:74882"/>
        <dbReference type="EC" id="2.3.1.311"/>
    </reaction>
    <physiologicalReaction direction="left-to-right" evidence="15">
        <dbReference type="Rhea" id="RHEA:61021"/>
    </physiologicalReaction>
</comment>
<feature type="domain" description="Elp3/MiaA/NifB-like radical SAM core" evidence="16">
    <location>
        <begin position="91"/>
        <end position="466"/>
    </location>
</feature>
<comment type="similarity">
    <text evidence="3">Belongs to the ELP3 family.</text>
</comment>
<dbReference type="InterPro" id="IPR032432">
    <property type="entry name" value="Radical_SAM_C"/>
</dbReference>
<dbReference type="RefSeq" id="WP_094335049.1">
    <property type="nucleotide sequence ID" value="NZ_NFIE01000004.1"/>
</dbReference>
<dbReference type="SUPFAM" id="SSF102114">
    <property type="entry name" value="Radical SAM enzymes"/>
    <property type="match status" value="1"/>
</dbReference>
<dbReference type="InterPro" id="IPR007197">
    <property type="entry name" value="rSAM"/>
</dbReference>
<dbReference type="GO" id="GO:0051539">
    <property type="term" value="F:4 iron, 4 sulfur cluster binding"/>
    <property type="evidence" value="ECO:0007669"/>
    <property type="project" value="UniProtKB-KW"/>
</dbReference>
<comment type="pathway">
    <text evidence="2">tRNA modification.</text>
</comment>
<evidence type="ECO:0000256" key="6">
    <source>
        <dbReference type="ARBA" id="ARBA00022679"/>
    </source>
</evidence>
<keyword evidence="6 17" id="KW-0808">Transferase</keyword>
<dbReference type="SFLD" id="SFLDG01086">
    <property type="entry name" value="elongater_protein-like"/>
    <property type="match status" value="1"/>
</dbReference>
<dbReference type="InterPro" id="IPR034687">
    <property type="entry name" value="ELP3-like"/>
</dbReference>
<dbReference type="CDD" id="cd04301">
    <property type="entry name" value="NAT_SF"/>
    <property type="match status" value="1"/>
</dbReference>
<evidence type="ECO:0000256" key="2">
    <source>
        <dbReference type="ARBA" id="ARBA00005217"/>
    </source>
</evidence>
<evidence type="ECO:0000256" key="8">
    <source>
        <dbReference type="ARBA" id="ARBA00022694"/>
    </source>
</evidence>
<dbReference type="Proteomes" id="UP000195781">
    <property type="component" value="Unassembled WGS sequence"/>
</dbReference>
<evidence type="ECO:0000256" key="15">
    <source>
        <dbReference type="ARBA" id="ARBA00047372"/>
    </source>
</evidence>
<dbReference type="SFLD" id="SFLDS00029">
    <property type="entry name" value="Radical_SAM"/>
    <property type="match status" value="1"/>
</dbReference>
<evidence type="ECO:0000256" key="10">
    <source>
        <dbReference type="ARBA" id="ARBA00022884"/>
    </source>
</evidence>
<keyword evidence="13" id="KW-0012">Acyltransferase</keyword>
<keyword evidence="18" id="KW-1185">Reference proteome</keyword>
<keyword evidence="7" id="KW-0949">S-adenosyl-L-methionine</keyword>
<keyword evidence="4" id="KW-0004">4Fe-4S</keyword>
<dbReference type="SUPFAM" id="SSF55729">
    <property type="entry name" value="Acyl-CoA N-acyltransferases (Nat)"/>
    <property type="match status" value="1"/>
</dbReference>
<keyword evidence="8" id="KW-0819">tRNA processing</keyword>
<evidence type="ECO:0000256" key="13">
    <source>
        <dbReference type="ARBA" id="ARBA00023315"/>
    </source>
</evidence>
<protein>
    <recommendedName>
        <fullName evidence="14">tRNA carboxymethyluridine synthase</fullName>
        <ecNumber evidence="14">2.3.1.311</ecNumber>
    </recommendedName>
</protein>
<sequence>MEEIILQILAALRRGETVDDRALVKLVHAAAKRFGGDKRAFAKRRLLPFYQRVRREEPERWASWDVTPELEAALVNVLRMKPRRSASGVATITVITKPWPCSGSCVFCPNDVRCPKSYLHNEPACARAEAACYDPYLQVSARLTALAQMGHATDKIELIVLGGTWSDYPEEYQTWFVTELFRALNDDAIAGEAANPMLRGFADEPGAMPGTESAAHAEDPACDPVGQAAPGVPVIPPGVRERRAQYVACGLMSKAAPAAASAPEAGSWLPLDVLETTQRAVDAGKLTYNQAVAHLYAGSSAWCQAAKWQRATLADLEREHARNERARHRVVGLVVETRPDAITPEALVHIRRLGATKIQMGVQSVDQRILDKNGRNTTVGQIEQAFDLLRLFGFKIHAHAMVNLLGATPESDRADYRRFVTDPAFQPDEVKLYPCALIESARLRERYEGGDWVPYTEDELVGVLAADVLATPAFCRVSRMIRDFSSGDIMAGNKKPNLRQMVEERLARASAAGGEPVREIRYREIATSEVDVGALALNVVPYETSATDERFLQWVTPEGRIAGFLRLSLPHQPLGTGDFGWSLQDDPSRERTAALEPLNPAPHASPTGIASIINPKEAMIREVHVYGMATRVGEDGAAAQHHGLGRRLIERACELAREAGYKRINVISAVGTREYYRMLGFHDHGLYQQRSLDERG</sequence>
<evidence type="ECO:0000259" key="16">
    <source>
        <dbReference type="SMART" id="SM00729"/>
    </source>
</evidence>
<keyword evidence="9" id="KW-0479">Metal-binding</keyword>
<comment type="cofactor">
    <cofactor evidence="1">
        <name>[4Fe-4S] cluster</name>
        <dbReference type="ChEBI" id="CHEBI:49883"/>
    </cofactor>
</comment>
<dbReference type="AlphaFoldDB" id="A0A1Y3XUU6"/>
<dbReference type="InterPro" id="IPR000182">
    <property type="entry name" value="GNAT_dom"/>
</dbReference>
<evidence type="ECO:0000256" key="7">
    <source>
        <dbReference type="ARBA" id="ARBA00022691"/>
    </source>
</evidence>
<dbReference type="EMBL" id="NFIE01000004">
    <property type="protein sequence ID" value="OUN89366.1"/>
    <property type="molecule type" value="Genomic_DNA"/>
</dbReference>
<dbReference type="Pfam" id="PF00583">
    <property type="entry name" value="Acetyltransf_1"/>
    <property type="match status" value="1"/>
</dbReference>
<dbReference type="Pfam" id="PF04055">
    <property type="entry name" value="Radical_SAM"/>
    <property type="match status" value="1"/>
</dbReference>
<dbReference type="InterPro" id="IPR058240">
    <property type="entry name" value="rSAM_sf"/>
</dbReference>
<dbReference type="SFLD" id="SFLDF00344">
    <property type="entry name" value="ELP3-like"/>
    <property type="match status" value="1"/>
</dbReference>
<accession>A0A1Y3XUU6</accession>
<dbReference type="PANTHER" id="PTHR11135">
    <property type="entry name" value="HISTONE ACETYLTRANSFERASE-RELATED"/>
    <property type="match status" value="1"/>
</dbReference>
<dbReference type="SMART" id="SM00729">
    <property type="entry name" value="Elp3"/>
    <property type="match status" value="1"/>
</dbReference>
<dbReference type="GO" id="GO:0005737">
    <property type="term" value="C:cytoplasm"/>
    <property type="evidence" value="ECO:0007669"/>
    <property type="project" value="TreeGrafter"/>
</dbReference>
<dbReference type="GO" id="GO:0002926">
    <property type="term" value="P:tRNA wobble base 5-methoxycarbonylmethyl-2-thiouridinylation"/>
    <property type="evidence" value="ECO:0007669"/>
    <property type="project" value="TreeGrafter"/>
</dbReference>
<dbReference type="GO" id="GO:0106261">
    <property type="term" value="F:tRNA uridine(34) acetyltransferase activity"/>
    <property type="evidence" value="ECO:0007669"/>
    <property type="project" value="UniProtKB-EC"/>
</dbReference>
<keyword evidence="12" id="KW-0411">Iron-sulfur</keyword>
<evidence type="ECO:0000313" key="17">
    <source>
        <dbReference type="EMBL" id="OUN89366.1"/>
    </source>
</evidence>
<keyword evidence="10" id="KW-0694">RNA-binding</keyword>
<evidence type="ECO:0000256" key="1">
    <source>
        <dbReference type="ARBA" id="ARBA00001966"/>
    </source>
</evidence>
<evidence type="ECO:0000256" key="9">
    <source>
        <dbReference type="ARBA" id="ARBA00022723"/>
    </source>
</evidence>
<dbReference type="InterPro" id="IPR006638">
    <property type="entry name" value="Elp3/MiaA/NifB-like_rSAM"/>
</dbReference>
<evidence type="ECO:0000256" key="5">
    <source>
        <dbReference type="ARBA" id="ARBA00022555"/>
    </source>
</evidence>